<evidence type="ECO:0000313" key="4">
    <source>
        <dbReference type="Proteomes" id="UP000269708"/>
    </source>
</evidence>
<reference evidence="3 4" key="1">
    <citation type="submission" date="2018-11" db="EMBL/GenBank/DDBJ databases">
        <title>Genomic Encyclopedia of Type Strains, Phase IV (KMG-IV): sequencing the most valuable type-strain genomes for metagenomic binning, comparative biology and taxonomic classification.</title>
        <authorList>
            <person name="Goeker M."/>
        </authorList>
    </citation>
    <scope>NUCLEOTIDE SEQUENCE [LARGE SCALE GENOMIC DNA]</scope>
    <source>
        <strain evidence="3 4">DSM 25623</strain>
    </source>
</reference>
<dbReference type="Pfam" id="PF05229">
    <property type="entry name" value="SCPU"/>
    <property type="match status" value="1"/>
</dbReference>
<dbReference type="PANTHER" id="PTHR37089">
    <property type="entry name" value="PROTEIN U-RELATED"/>
    <property type="match status" value="1"/>
</dbReference>
<evidence type="ECO:0000259" key="2">
    <source>
        <dbReference type="Pfam" id="PF05229"/>
    </source>
</evidence>
<feature type="chain" id="PRO_5018301028" evidence="1">
    <location>
        <begin position="23"/>
        <end position="165"/>
    </location>
</feature>
<dbReference type="EMBL" id="RKQN01000002">
    <property type="protein sequence ID" value="RPE80217.1"/>
    <property type="molecule type" value="Genomic_DNA"/>
</dbReference>
<keyword evidence="1" id="KW-0732">Signal</keyword>
<organism evidence="3 4">
    <name type="scientific">Vulcaniibacterium tengchongense</name>
    <dbReference type="NCBI Taxonomy" id="1273429"/>
    <lineage>
        <taxon>Bacteria</taxon>
        <taxon>Pseudomonadati</taxon>
        <taxon>Pseudomonadota</taxon>
        <taxon>Gammaproteobacteria</taxon>
        <taxon>Lysobacterales</taxon>
        <taxon>Lysobacteraceae</taxon>
        <taxon>Vulcaniibacterium</taxon>
    </lineage>
</organism>
<dbReference type="OrthoDB" id="8588792at2"/>
<keyword evidence="4" id="KW-1185">Reference proteome</keyword>
<feature type="signal peptide" evidence="1">
    <location>
        <begin position="1"/>
        <end position="22"/>
    </location>
</feature>
<protein>
    <submittedName>
        <fullName evidence="3">Spore coat protein U-like protein</fullName>
    </submittedName>
</protein>
<evidence type="ECO:0000256" key="1">
    <source>
        <dbReference type="SAM" id="SignalP"/>
    </source>
</evidence>
<feature type="domain" description="Spore coat protein U/FanG" evidence="2">
    <location>
        <begin position="26"/>
        <end position="162"/>
    </location>
</feature>
<keyword evidence="3" id="KW-0946">Virion</keyword>
<dbReference type="AlphaFoldDB" id="A0A3N4VT20"/>
<dbReference type="InterPro" id="IPR007893">
    <property type="entry name" value="Spore_coat_U/FanG"/>
</dbReference>
<proteinExistence type="predicted"/>
<dbReference type="InterPro" id="IPR053167">
    <property type="entry name" value="Spore_coat_component"/>
</dbReference>
<dbReference type="RefSeq" id="WP_123770360.1">
    <property type="nucleotide sequence ID" value="NZ_RKQN01000002.1"/>
</dbReference>
<sequence>MKLLKPTLLATALLAAAPAALAATQTANMNVSITIENSCTIVANPLNFGTRNTLANDIDAATTVKVTCTGQGPISIAFGTGGGAGATLASRKMSRTGGAELINYALYRDAGRTQVLGDGSASTARIAGTSTGAEQSFDVYGRVFGGQGPKPVGAYTDTVVATVEF</sequence>
<evidence type="ECO:0000313" key="3">
    <source>
        <dbReference type="EMBL" id="RPE80217.1"/>
    </source>
</evidence>
<dbReference type="SMART" id="SM00972">
    <property type="entry name" value="SCPU"/>
    <property type="match status" value="1"/>
</dbReference>
<name>A0A3N4VT20_9GAMM</name>
<keyword evidence="3" id="KW-0167">Capsid protein</keyword>
<accession>A0A3N4VT20</accession>
<dbReference type="Proteomes" id="UP000269708">
    <property type="component" value="Unassembled WGS sequence"/>
</dbReference>
<comment type="caution">
    <text evidence="3">The sequence shown here is derived from an EMBL/GenBank/DDBJ whole genome shotgun (WGS) entry which is preliminary data.</text>
</comment>
<gene>
    <name evidence="3" type="ORF">EDC50_2049</name>
</gene>